<evidence type="ECO:0000313" key="4">
    <source>
        <dbReference type="EMBL" id="HIX47476.1"/>
    </source>
</evidence>
<keyword evidence="2 4" id="KW-0012">Acyltransferase</keyword>
<accession>A0A9D1VV79</accession>
<reference evidence="4" key="2">
    <citation type="submission" date="2021-04" db="EMBL/GenBank/DDBJ databases">
        <authorList>
            <person name="Gilroy R."/>
        </authorList>
    </citation>
    <scope>NUCLEOTIDE SEQUENCE</scope>
    <source>
        <strain evidence="4">ChiSjej5B23-15282</strain>
    </source>
</reference>
<sequence length="156" mass="17766">MIRKMKAADLDMVAQIWLDTNLKAHDFIPPEYWKGKCDTVKAMISQAEVYVYTDEDKAQILGFIGLAEDYIAGIFVRGEAQSRGIGKELLDHAKRGKRKLTLNVYAKNTGAVRFYQREGFRIAEEGVDEDTGEKEYLMCRGESNSLRKGMEQEYGL</sequence>
<keyword evidence="1 4" id="KW-0808">Transferase</keyword>
<dbReference type="GO" id="GO:0016747">
    <property type="term" value="F:acyltransferase activity, transferring groups other than amino-acyl groups"/>
    <property type="evidence" value="ECO:0007669"/>
    <property type="project" value="InterPro"/>
</dbReference>
<dbReference type="PROSITE" id="PS51186">
    <property type="entry name" value="GNAT"/>
    <property type="match status" value="1"/>
</dbReference>
<protein>
    <submittedName>
        <fullName evidence="4">GNAT family N-acetyltransferase</fullName>
        <ecNumber evidence="4">2.3.1.-</ecNumber>
    </submittedName>
</protein>
<comment type="caution">
    <text evidence="4">The sequence shown here is derived from an EMBL/GenBank/DDBJ whole genome shotgun (WGS) entry which is preliminary data.</text>
</comment>
<dbReference type="Pfam" id="PF13508">
    <property type="entry name" value="Acetyltransf_7"/>
    <property type="match status" value="1"/>
</dbReference>
<organism evidence="4 5">
    <name type="scientific">Candidatus Mediterraneibacter caccavium</name>
    <dbReference type="NCBI Taxonomy" id="2838661"/>
    <lineage>
        <taxon>Bacteria</taxon>
        <taxon>Bacillati</taxon>
        <taxon>Bacillota</taxon>
        <taxon>Clostridia</taxon>
        <taxon>Lachnospirales</taxon>
        <taxon>Lachnospiraceae</taxon>
        <taxon>Mediterraneibacter</taxon>
    </lineage>
</organism>
<evidence type="ECO:0000313" key="5">
    <source>
        <dbReference type="Proteomes" id="UP000824243"/>
    </source>
</evidence>
<proteinExistence type="predicted"/>
<dbReference type="AlphaFoldDB" id="A0A9D1VV79"/>
<feature type="domain" description="N-acetyltransferase" evidence="3">
    <location>
        <begin position="1"/>
        <end position="143"/>
    </location>
</feature>
<dbReference type="InterPro" id="IPR016181">
    <property type="entry name" value="Acyl_CoA_acyltransferase"/>
</dbReference>
<evidence type="ECO:0000259" key="3">
    <source>
        <dbReference type="PROSITE" id="PS51186"/>
    </source>
</evidence>
<gene>
    <name evidence="4" type="ORF">H9981_00390</name>
</gene>
<dbReference type="PANTHER" id="PTHR43800">
    <property type="entry name" value="PEPTIDYL-LYSINE N-ACETYLTRANSFERASE YJAB"/>
    <property type="match status" value="1"/>
</dbReference>
<dbReference type="CDD" id="cd04301">
    <property type="entry name" value="NAT_SF"/>
    <property type="match status" value="1"/>
</dbReference>
<name>A0A9D1VV79_9FIRM</name>
<dbReference type="InterPro" id="IPR000182">
    <property type="entry name" value="GNAT_dom"/>
</dbReference>
<dbReference type="Proteomes" id="UP000824243">
    <property type="component" value="Unassembled WGS sequence"/>
</dbReference>
<dbReference type="EC" id="2.3.1.-" evidence="4"/>
<dbReference type="PANTHER" id="PTHR43800:SF1">
    <property type="entry name" value="PEPTIDYL-LYSINE N-ACETYLTRANSFERASE YJAB"/>
    <property type="match status" value="1"/>
</dbReference>
<evidence type="ECO:0000256" key="2">
    <source>
        <dbReference type="ARBA" id="ARBA00023315"/>
    </source>
</evidence>
<reference evidence="4" key="1">
    <citation type="journal article" date="2021" name="PeerJ">
        <title>Extensive microbial diversity within the chicken gut microbiome revealed by metagenomics and culture.</title>
        <authorList>
            <person name="Gilroy R."/>
            <person name="Ravi A."/>
            <person name="Getino M."/>
            <person name="Pursley I."/>
            <person name="Horton D.L."/>
            <person name="Alikhan N.F."/>
            <person name="Baker D."/>
            <person name="Gharbi K."/>
            <person name="Hall N."/>
            <person name="Watson M."/>
            <person name="Adriaenssens E.M."/>
            <person name="Foster-Nyarko E."/>
            <person name="Jarju S."/>
            <person name="Secka A."/>
            <person name="Antonio M."/>
            <person name="Oren A."/>
            <person name="Chaudhuri R.R."/>
            <person name="La Ragione R."/>
            <person name="Hildebrand F."/>
            <person name="Pallen M.J."/>
        </authorList>
    </citation>
    <scope>NUCLEOTIDE SEQUENCE</scope>
    <source>
        <strain evidence="4">ChiSjej5B23-15282</strain>
    </source>
</reference>
<dbReference type="Gene3D" id="3.40.630.30">
    <property type="match status" value="1"/>
</dbReference>
<dbReference type="EMBL" id="DXFA01000007">
    <property type="protein sequence ID" value="HIX47476.1"/>
    <property type="molecule type" value="Genomic_DNA"/>
</dbReference>
<evidence type="ECO:0000256" key="1">
    <source>
        <dbReference type="ARBA" id="ARBA00022679"/>
    </source>
</evidence>
<dbReference type="SUPFAM" id="SSF55729">
    <property type="entry name" value="Acyl-CoA N-acyltransferases (Nat)"/>
    <property type="match status" value="1"/>
</dbReference>